<proteinExistence type="predicted"/>
<protein>
    <submittedName>
        <fullName evidence="1">Uncharacterized protein</fullName>
    </submittedName>
</protein>
<accession>A0ACC2AT93</accession>
<organism evidence="1 2">
    <name type="scientific">Diphasiastrum complanatum</name>
    <name type="common">Issler's clubmoss</name>
    <name type="synonym">Lycopodium complanatum</name>
    <dbReference type="NCBI Taxonomy" id="34168"/>
    <lineage>
        <taxon>Eukaryota</taxon>
        <taxon>Viridiplantae</taxon>
        <taxon>Streptophyta</taxon>
        <taxon>Embryophyta</taxon>
        <taxon>Tracheophyta</taxon>
        <taxon>Lycopodiopsida</taxon>
        <taxon>Lycopodiales</taxon>
        <taxon>Lycopodiaceae</taxon>
        <taxon>Lycopodioideae</taxon>
        <taxon>Diphasiastrum</taxon>
    </lineage>
</organism>
<reference evidence="2" key="1">
    <citation type="journal article" date="2024" name="Proc. Natl. Acad. Sci. U.S.A.">
        <title>Extraordinary preservation of gene collinearity over three hundred million years revealed in homosporous lycophytes.</title>
        <authorList>
            <person name="Li C."/>
            <person name="Wickell D."/>
            <person name="Kuo L.Y."/>
            <person name="Chen X."/>
            <person name="Nie B."/>
            <person name="Liao X."/>
            <person name="Peng D."/>
            <person name="Ji J."/>
            <person name="Jenkins J."/>
            <person name="Williams M."/>
            <person name="Shu S."/>
            <person name="Plott C."/>
            <person name="Barry K."/>
            <person name="Rajasekar S."/>
            <person name="Grimwood J."/>
            <person name="Han X."/>
            <person name="Sun S."/>
            <person name="Hou Z."/>
            <person name="He W."/>
            <person name="Dai G."/>
            <person name="Sun C."/>
            <person name="Schmutz J."/>
            <person name="Leebens-Mack J.H."/>
            <person name="Li F.W."/>
            <person name="Wang L."/>
        </authorList>
    </citation>
    <scope>NUCLEOTIDE SEQUENCE [LARGE SCALE GENOMIC DNA]</scope>
    <source>
        <strain evidence="2">cv. PW_Plant_1</strain>
    </source>
</reference>
<dbReference type="Proteomes" id="UP001162992">
    <property type="component" value="Chromosome 19"/>
</dbReference>
<comment type="caution">
    <text evidence="1">The sequence shown here is derived from an EMBL/GenBank/DDBJ whole genome shotgun (WGS) entry which is preliminary data.</text>
</comment>
<sequence>MESSRAVEEVDASPFLSVDTAAPAPSLTDTASFRQILQDDQAPTYRLYSALFAVKNRGGAEAVEAIVVALGCESALLKHEVTYVLGQLQEICTIDALIQSLENGLEHPKVRHEAAEALGSIAKPF</sequence>
<name>A0ACC2AT93_DIPCM</name>
<gene>
    <name evidence="1" type="ORF">O6H91_19G018200</name>
</gene>
<keyword evidence="2" id="KW-1185">Reference proteome</keyword>
<evidence type="ECO:0000313" key="2">
    <source>
        <dbReference type="Proteomes" id="UP001162992"/>
    </source>
</evidence>
<dbReference type="EMBL" id="CM055110">
    <property type="protein sequence ID" value="KAJ7520700.1"/>
    <property type="molecule type" value="Genomic_DNA"/>
</dbReference>
<evidence type="ECO:0000313" key="1">
    <source>
        <dbReference type="EMBL" id="KAJ7520700.1"/>
    </source>
</evidence>